<dbReference type="InterPro" id="IPR013595">
    <property type="entry name" value="Pept_S33_TAP-like_C"/>
</dbReference>
<keyword evidence="2" id="KW-0731">Sigma factor</keyword>
<dbReference type="Proteomes" id="UP000198282">
    <property type="component" value="Unassembled WGS sequence"/>
</dbReference>
<dbReference type="GO" id="GO:0016987">
    <property type="term" value="F:sigma factor activity"/>
    <property type="evidence" value="ECO:0007669"/>
    <property type="project" value="UniProtKB-KW"/>
</dbReference>
<evidence type="ECO:0000313" key="7">
    <source>
        <dbReference type="Proteomes" id="UP000198282"/>
    </source>
</evidence>
<dbReference type="SUPFAM" id="SSF88946">
    <property type="entry name" value="Sigma2 domain of RNA polymerase sigma factors"/>
    <property type="match status" value="1"/>
</dbReference>
<name>A0A239N8R3_9ACTN</name>
<evidence type="ECO:0000256" key="1">
    <source>
        <dbReference type="ARBA" id="ARBA00023015"/>
    </source>
</evidence>
<gene>
    <name evidence="6" type="ORF">SAMN05216276_105334</name>
</gene>
<evidence type="ECO:0000259" key="4">
    <source>
        <dbReference type="Pfam" id="PF04542"/>
    </source>
</evidence>
<dbReference type="InterPro" id="IPR007627">
    <property type="entry name" value="RNA_pol_sigma70_r2"/>
</dbReference>
<protein>
    <submittedName>
        <fullName evidence="6">TAP-like protein</fullName>
    </submittedName>
</protein>
<reference evidence="6 7" key="1">
    <citation type="submission" date="2017-06" db="EMBL/GenBank/DDBJ databases">
        <authorList>
            <person name="Kim H.J."/>
            <person name="Triplett B.A."/>
        </authorList>
    </citation>
    <scope>NUCLEOTIDE SEQUENCE [LARGE SCALE GENOMIC DNA]</scope>
    <source>
        <strain evidence="6 7">CGMCC 4.2132</strain>
    </source>
</reference>
<feature type="domain" description="RNA polymerase sigma-70 region 2" evidence="4">
    <location>
        <begin position="22"/>
        <end position="88"/>
    </location>
</feature>
<dbReference type="Pfam" id="PF04542">
    <property type="entry name" value="Sigma70_r2"/>
    <property type="match status" value="1"/>
</dbReference>
<dbReference type="Gene3D" id="1.10.1740.10">
    <property type="match status" value="1"/>
</dbReference>
<dbReference type="InterPro" id="IPR013325">
    <property type="entry name" value="RNA_pol_sigma_r2"/>
</dbReference>
<proteinExistence type="predicted"/>
<dbReference type="EMBL" id="FZOD01000053">
    <property type="protein sequence ID" value="SNT51285.1"/>
    <property type="molecule type" value="Genomic_DNA"/>
</dbReference>
<dbReference type="OrthoDB" id="5518337at2"/>
<dbReference type="PANTHER" id="PTHR43133">
    <property type="entry name" value="RNA POLYMERASE ECF-TYPE SIGMA FACTO"/>
    <property type="match status" value="1"/>
</dbReference>
<dbReference type="GO" id="GO:0006352">
    <property type="term" value="P:DNA-templated transcription initiation"/>
    <property type="evidence" value="ECO:0007669"/>
    <property type="project" value="InterPro"/>
</dbReference>
<sequence length="307" mass="33462">MDTDLELWSRAAGGDGGAFGTLFDRHARSVYNHCFRRTADWSAAEDLTSVVFLEAWRRRRQVRISSDSLLPWLLGVANREAVPQVRRLVRAHVHLRAAWGGCGKVWRKLLRDADRSPIPVTSAQFGKGKLTGFHLQVAVGLSAADPGAFAKAVDKARHGDGSAFADNVLGLLAVYTQPIVLALRCPDGLGYTTYAEHREALREARRISPDMPYSAFDGLVCFGWKIPVANPARPLPVKGLPPFLGAGSQSDFPWTDSLTRTIPGSTSVLYDGPGHVMYLTGSTCVVEHADRYLTELKLPPAGTVCRA</sequence>
<keyword evidence="3" id="KW-0804">Transcription</keyword>
<evidence type="ECO:0000256" key="2">
    <source>
        <dbReference type="ARBA" id="ARBA00023082"/>
    </source>
</evidence>
<dbReference type="Pfam" id="PF08386">
    <property type="entry name" value="Abhydrolase_4"/>
    <property type="match status" value="1"/>
</dbReference>
<dbReference type="RefSeq" id="WP_089211766.1">
    <property type="nucleotide sequence ID" value="NZ_FZOD01000053.1"/>
</dbReference>
<keyword evidence="1" id="KW-0805">Transcription regulation</keyword>
<evidence type="ECO:0000256" key="3">
    <source>
        <dbReference type="ARBA" id="ARBA00023163"/>
    </source>
</evidence>
<dbReference type="PANTHER" id="PTHR43133:SF25">
    <property type="entry name" value="RNA POLYMERASE SIGMA FACTOR RFAY-RELATED"/>
    <property type="match status" value="1"/>
</dbReference>
<evidence type="ECO:0000313" key="6">
    <source>
        <dbReference type="EMBL" id="SNT51285.1"/>
    </source>
</evidence>
<accession>A0A239N8R3</accession>
<keyword evidence="7" id="KW-1185">Reference proteome</keyword>
<feature type="domain" description="Peptidase S33 tripeptidyl aminopeptidase-like C-terminal" evidence="5">
    <location>
        <begin position="219"/>
        <end position="305"/>
    </location>
</feature>
<evidence type="ECO:0000259" key="5">
    <source>
        <dbReference type="Pfam" id="PF08386"/>
    </source>
</evidence>
<organism evidence="6 7">
    <name type="scientific">Streptosporangium subroseum</name>
    <dbReference type="NCBI Taxonomy" id="106412"/>
    <lineage>
        <taxon>Bacteria</taxon>
        <taxon>Bacillati</taxon>
        <taxon>Actinomycetota</taxon>
        <taxon>Actinomycetes</taxon>
        <taxon>Streptosporangiales</taxon>
        <taxon>Streptosporangiaceae</taxon>
        <taxon>Streptosporangium</taxon>
    </lineage>
</organism>
<dbReference type="InterPro" id="IPR039425">
    <property type="entry name" value="RNA_pol_sigma-70-like"/>
</dbReference>
<dbReference type="AlphaFoldDB" id="A0A239N8R3"/>